<dbReference type="PANTHER" id="PTHR30096">
    <property type="entry name" value="4,5-DOPA DIOXYGENASE EXTRADIOL-LIKE PROTEIN"/>
    <property type="match status" value="1"/>
</dbReference>
<evidence type="ECO:0000313" key="3">
    <source>
        <dbReference type="Proteomes" id="UP000187203"/>
    </source>
</evidence>
<dbReference type="EMBL" id="AWUE01013140">
    <property type="protein sequence ID" value="OMP07614.1"/>
    <property type="molecule type" value="Genomic_DNA"/>
</dbReference>
<keyword evidence="1" id="KW-0560">Oxidoreductase</keyword>
<dbReference type="Proteomes" id="UP000187203">
    <property type="component" value="Unassembled WGS sequence"/>
</dbReference>
<dbReference type="OrthoDB" id="7396853at2759"/>
<gene>
    <name evidence="2" type="ORF">COLO4_07186</name>
</gene>
<dbReference type="GO" id="GO:0051213">
    <property type="term" value="F:dioxygenase activity"/>
    <property type="evidence" value="ECO:0007669"/>
    <property type="project" value="UniProtKB-KW"/>
</dbReference>
<evidence type="ECO:0000256" key="1">
    <source>
        <dbReference type="ARBA" id="ARBA00023002"/>
    </source>
</evidence>
<keyword evidence="3" id="KW-1185">Reference proteome</keyword>
<accession>A0A1R3KKN8</accession>
<dbReference type="AlphaFoldDB" id="A0A1R3KKN8"/>
<protein>
    <submittedName>
        <fullName evidence="2">Extradiol ring-cleavage dioxygenase, class III enzyme, subunit B</fullName>
    </submittedName>
</protein>
<keyword evidence="2" id="KW-0223">Dioxygenase</keyword>
<proteinExistence type="predicted"/>
<dbReference type="SUPFAM" id="SSF53213">
    <property type="entry name" value="LigB-like"/>
    <property type="match status" value="1"/>
</dbReference>
<organism evidence="2 3">
    <name type="scientific">Corchorus olitorius</name>
    <dbReference type="NCBI Taxonomy" id="93759"/>
    <lineage>
        <taxon>Eukaryota</taxon>
        <taxon>Viridiplantae</taxon>
        <taxon>Streptophyta</taxon>
        <taxon>Embryophyta</taxon>
        <taxon>Tracheophyta</taxon>
        <taxon>Spermatophyta</taxon>
        <taxon>Magnoliopsida</taxon>
        <taxon>eudicotyledons</taxon>
        <taxon>Gunneridae</taxon>
        <taxon>Pentapetalae</taxon>
        <taxon>rosids</taxon>
        <taxon>malvids</taxon>
        <taxon>Malvales</taxon>
        <taxon>Malvaceae</taxon>
        <taxon>Grewioideae</taxon>
        <taxon>Apeibeae</taxon>
        <taxon>Corchorus</taxon>
    </lineage>
</organism>
<dbReference type="PANTHER" id="PTHR30096:SF0">
    <property type="entry name" value="4,5-DOPA DIOXYGENASE EXTRADIOL-LIKE PROTEIN"/>
    <property type="match status" value="1"/>
</dbReference>
<evidence type="ECO:0000313" key="2">
    <source>
        <dbReference type="EMBL" id="OMP07614.1"/>
    </source>
</evidence>
<name>A0A1R3KKN8_9ROSI</name>
<sequence>MKAGRTKCLPKDPSPFSSFLLIGRLPFPDKMYKELRFINLGGAILPWAEEFDFWLKDALFEGRYEDVKNYKDKAPHAKMAHPWPEHIFPLHACSHGRCW</sequence>
<reference evidence="3" key="1">
    <citation type="submission" date="2013-09" db="EMBL/GenBank/DDBJ databases">
        <title>Corchorus olitorius genome sequencing.</title>
        <authorList>
            <person name="Alam M."/>
            <person name="Haque M.S."/>
            <person name="Islam M.S."/>
            <person name="Emdad E.M."/>
            <person name="Islam M.M."/>
            <person name="Ahmed B."/>
            <person name="Halim A."/>
            <person name="Hossen Q.M.M."/>
            <person name="Hossain M.Z."/>
            <person name="Ahmed R."/>
            <person name="Khan M.M."/>
            <person name="Islam R."/>
            <person name="Rashid M.M."/>
            <person name="Khan S.A."/>
            <person name="Rahman M.S."/>
            <person name="Alam M."/>
            <person name="Yahiya A.S."/>
            <person name="Khan M.S."/>
            <person name="Azam M.S."/>
            <person name="Haque T."/>
            <person name="Lashkar M.Z.H."/>
            <person name="Akhand A.I."/>
            <person name="Morshed G."/>
            <person name="Roy S."/>
            <person name="Uddin K.S."/>
            <person name="Rabeya T."/>
            <person name="Hossain A.S."/>
            <person name="Chowdhury A."/>
            <person name="Snigdha A.R."/>
            <person name="Mortoza M.S."/>
            <person name="Matin S.A."/>
            <person name="Hoque S.M.E."/>
            <person name="Islam M.K."/>
            <person name="Roy D.K."/>
            <person name="Haider R."/>
            <person name="Moosa M.M."/>
            <person name="Elias S.M."/>
            <person name="Hasan A.M."/>
            <person name="Jahan S."/>
            <person name="Shafiuddin M."/>
            <person name="Mahmood N."/>
            <person name="Shommy N.S."/>
        </authorList>
    </citation>
    <scope>NUCLEOTIDE SEQUENCE [LARGE SCALE GENOMIC DNA]</scope>
    <source>
        <strain evidence="3">cv. O-4</strain>
    </source>
</reference>
<dbReference type="STRING" id="93759.A0A1R3KKN8"/>
<dbReference type="Gene3D" id="3.40.830.10">
    <property type="entry name" value="LigB-like"/>
    <property type="match status" value="1"/>
</dbReference>
<comment type="caution">
    <text evidence="2">The sequence shown here is derived from an EMBL/GenBank/DDBJ whole genome shotgun (WGS) entry which is preliminary data.</text>
</comment>